<dbReference type="Gramene" id="ORUFI04G02480.2">
    <property type="protein sequence ID" value="ORUFI04G02480.2"/>
    <property type="gene ID" value="ORUFI04G02480"/>
</dbReference>
<dbReference type="AlphaFoldDB" id="A0A0E0P541"/>
<accession>A0A0E0P541</accession>
<dbReference type="EnsemblPlants" id="ORUFI04G02480.1">
    <property type="protein sequence ID" value="ORUFI04G02480.1"/>
    <property type="gene ID" value="ORUFI04G02480"/>
</dbReference>
<organism evidence="1 2">
    <name type="scientific">Oryza rufipogon</name>
    <name type="common">Brownbeard rice</name>
    <name type="synonym">Asian wild rice</name>
    <dbReference type="NCBI Taxonomy" id="4529"/>
    <lineage>
        <taxon>Eukaryota</taxon>
        <taxon>Viridiplantae</taxon>
        <taxon>Streptophyta</taxon>
        <taxon>Embryophyta</taxon>
        <taxon>Tracheophyta</taxon>
        <taxon>Spermatophyta</taxon>
        <taxon>Magnoliopsida</taxon>
        <taxon>Liliopsida</taxon>
        <taxon>Poales</taxon>
        <taxon>Poaceae</taxon>
        <taxon>BOP clade</taxon>
        <taxon>Oryzoideae</taxon>
        <taxon>Oryzeae</taxon>
        <taxon>Oryzinae</taxon>
        <taxon>Oryza</taxon>
    </lineage>
</organism>
<name>A0A0E0P541_ORYRU</name>
<reference evidence="2" key="1">
    <citation type="submission" date="2013-06" db="EMBL/GenBank/DDBJ databases">
        <authorList>
            <person name="Zhao Q."/>
        </authorList>
    </citation>
    <scope>NUCLEOTIDE SEQUENCE</scope>
    <source>
        <strain evidence="2">cv. W1943</strain>
    </source>
</reference>
<evidence type="ECO:0000313" key="2">
    <source>
        <dbReference type="Proteomes" id="UP000008022"/>
    </source>
</evidence>
<sequence length="74" mass="8077">MILIGRLIMERSESMDRTCELAAASNSKNLKTSEHIRITAAGADQSNNVVVTFFDVNSADSKERGGVTTMDSKR</sequence>
<evidence type="ECO:0000313" key="1">
    <source>
        <dbReference type="EnsemblPlants" id="ORUFI04G02480.1"/>
    </source>
</evidence>
<keyword evidence="2" id="KW-1185">Reference proteome</keyword>
<dbReference type="HOGENOM" id="CLU_2692109_0_0_1"/>
<proteinExistence type="predicted"/>
<dbReference type="EnsemblPlants" id="ORUFI04G02480.2">
    <property type="protein sequence ID" value="ORUFI04G02480.2"/>
    <property type="gene ID" value="ORUFI04G02480"/>
</dbReference>
<dbReference type="Gramene" id="ORUFI04G02480.1">
    <property type="protein sequence ID" value="ORUFI04G02480.1"/>
    <property type="gene ID" value="ORUFI04G02480"/>
</dbReference>
<reference evidence="1" key="2">
    <citation type="submission" date="2015-06" db="UniProtKB">
        <authorList>
            <consortium name="EnsemblPlants"/>
        </authorList>
    </citation>
    <scope>IDENTIFICATION</scope>
</reference>
<dbReference type="Proteomes" id="UP000008022">
    <property type="component" value="Unassembled WGS sequence"/>
</dbReference>
<protein>
    <submittedName>
        <fullName evidence="1">Uncharacterized protein</fullName>
    </submittedName>
</protein>